<feature type="domain" description="Cyclin-like" evidence="3">
    <location>
        <begin position="30"/>
        <end position="125"/>
    </location>
</feature>
<sequence length="235" mass="27505">MSVGNHWLFTIKQLEETPTRKYGIPQQDEDKLRKEGEIGSLLKLNTNPTLATASVFFHRFYMFHSFTEFPKQITALACLFLAGKVEETPKKCKDIVATAKESFPSDFISKNLTDEVMSLERVLLQTARFDLHVEHPYNFLLQYAKPFKMEKSEMAKIVQDAWTFMNDSAYTTLCLQWEPEVIAISLLYMSFKKTGVEPDWRDKNPDEQWWEAYVANLTTEMMQEVCHTVLDYYQH</sequence>
<reference evidence="5" key="1">
    <citation type="submission" date="2022-11" db="UniProtKB">
        <authorList>
            <consortium name="WormBaseParasite"/>
        </authorList>
    </citation>
    <scope>IDENTIFICATION</scope>
</reference>
<evidence type="ECO:0000313" key="4">
    <source>
        <dbReference type="Proteomes" id="UP000887574"/>
    </source>
</evidence>
<dbReference type="GO" id="GO:0016538">
    <property type="term" value="F:cyclin-dependent protein serine/threonine kinase regulator activity"/>
    <property type="evidence" value="ECO:0007669"/>
    <property type="project" value="InterPro"/>
</dbReference>
<dbReference type="PANTHER" id="PTHR10026">
    <property type="entry name" value="CYCLIN"/>
    <property type="match status" value="1"/>
</dbReference>
<evidence type="ECO:0000259" key="3">
    <source>
        <dbReference type="SMART" id="SM00385"/>
    </source>
</evidence>
<dbReference type="InterPro" id="IPR036915">
    <property type="entry name" value="Cyclin-like_sf"/>
</dbReference>
<evidence type="ECO:0000256" key="2">
    <source>
        <dbReference type="RuleBase" id="RU000383"/>
    </source>
</evidence>
<accession>A0A915D722</accession>
<proteinExistence type="inferred from homology"/>
<comment type="similarity">
    <text evidence="2">Belongs to the cyclin family.</text>
</comment>
<dbReference type="Proteomes" id="UP000887574">
    <property type="component" value="Unplaced"/>
</dbReference>
<keyword evidence="1 2" id="KW-0195">Cyclin</keyword>
<keyword evidence="4" id="KW-1185">Reference proteome</keyword>
<dbReference type="Pfam" id="PF00134">
    <property type="entry name" value="Cyclin_N"/>
    <property type="match status" value="1"/>
</dbReference>
<name>A0A915D722_9BILA</name>
<dbReference type="InterPro" id="IPR006671">
    <property type="entry name" value="Cyclin_N"/>
</dbReference>
<feature type="domain" description="Cyclin-like" evidence="3">
    <location>
        <begin position="138"/>
        <end position="231"/>
    </location>
</feature>
<dbReference type="InterPro" id="IPR043198">
    <property type="entry name" value="Cyclin/Ssn8"/>
</dbReference>
<dbReference type="SMART" id="SM00385">
    <property type="entry name" value="CYCLIN"/>
    <property type="match status" value="2"/>
</dbReference>
<protein>
    <submittedName>
        <fullName evidence="5">Cyclin-like domain-containing protein</fullName>
    </submittedName>
</protein>
<dbReference type="Gene3D" id="1.10.472.10">
    <property type="entry name" value="Cyclin-like"/>
    <property type="match status" value="2"/>
</dbReference>
<evidence type="ECO:0000256" key="1">
    <source>
        <dbReference type="ARBA" id="ARBA00023127"/>
    </source>
</evidence>
<dbReference type="PIRSF" id="PIRSF028758">
    <property type="entry name" value="Cyclin, C/H/G types"/>
    <property type="match status" value="1"/>
</dbReference>
<evidence type="ECO:0000313" key="5">
    <source>
        <dbReference type="WBParaSite" id="jg16727"/>
    </source>
</evidence>
<dbReference type="AlphaFoldDB" id="A0A915D722"/>
<dbReference type="WBParaSite" id="jg16727">
    <property type="protein sequence ID" value="jg16727"/>
    <property type="gene ID" value="jg16727"/>
</dbReference>
<dbReference type="InterPro" id="IPR013763">
    <property type="entry name" value="Cyclin-like_dom"/>
</dbReference>
<dbReference type="GO" id="GO:0006357">
    <property type="term" value="P:regulation of transcription by RNA polymerase II"/>
    <property type="evidence" value="ECO:0007669"/>
    <property type="project" value="InterPro"/>
</dbReference>
<dbReference type="SUPFAM" id="SSF47954">
    <property type="entry name" value="Cyclin-like"/>
    <property type="match status" value="2"/>
</dbReference>
<organism evidence="4 5">
    <name type="scientific">Ditylenchus dipsaci</name>
    <dbReference type="NCBI Taxonomy" id="166011"/>
    <lineage>
        <taxon>Eukaryota</taxon>
        <taxon>Metazoa</taxon>
        <taxon>Ecdysozoa</taxon>
        <taxon>Nematoda</taxon>
        <taxon>Chromadorea</taxon>
        <taxon>Rhabditida</taxon>
        <taxon>Tylenchina</taxon>
        <taxon>Tylenchomorpha</taxon>
        <taxon>Sphaerularioidea</taxon>
        <taxon>Anguinidae</taxon>
        <taxon>Anguininae</taxon>
        <taxon>Ditylenchus</taxon>
    </lineage>
</organism>